<dbReference type="EMBL" id="BOOB01000021">
    <property type="protein sequence ID" value="GIH33153.1"/>
    <property type="molecule type" value="Genomic_DNA"/>
</dbReference>
<name>A0ABQ4FEI3_9ACTN</name>
<reference evidence="5 6" key="1">
    <citation type="submission" date="2021-01" db="EMBL/GenBank/DDBJ databases">
        <title>Whole genome shotgun sequence of Microbispora amethystogenes NBRC 101907.</title>
        <authorList>
            <person name="Komaki H."/>
            <person name="Tamura T."/>
        </authorList>
    </citation>
    <scope>NUCLEOTIDE SEQUENCE [LARGE SCALE GENOMIC DNA]</scope>
    <source>
        <strain evidence="5 6">NBRC 101907</strain>
    </source>
</reference>
<dbReference type="CDD" id="cd01392">
    <property type="entry name" value="HTH_LacI"/>
    <property type="match status" value="1"/>
</dbReference>
<keyword evidence="6" id="KW-1185">Reference proteome</keyword>
<keyword evidence="2" id="KW-0238">DNA-binding</keyword>
<sequence>MATIRELARLCGVSPATVSRDFNNPEVANAKTRTQVLRAARQIGYLPNESARTPATKKSFMVGLVWGTPTTAAPAGGTRFSRKSSSA</sequence>
<accession>A0ABQ4FEI3</accession>
<dbReference type="InterPro" id="IPR000843">
    <property type="entry name" value="HTH_LacI"/>
</dbReference>
<dbReference type="Proteomes" id="UP000651728">
    <property type="component" value="Unassembled WGS sequence"/>
</dbReference>
<dbReference type="RefSeq" id="WP_204286178.1">
    <property type="nucleotide sequence ID" value="NZ_BAABEJ010000002.1"/>
</dbReference>
<protein>
    <recommendedName>
        <fullName evidence="4">HTH lacI-type domain-containing protein</fullName>
    </recommendedName>
</protein>
<dbReference type="SUPFAM" id="SSF47413">
    <property type="entry name" value="lambda repressor-like DNA-binding domains"/>
    <property type="match status" value="1"/>
</dbReference>
<gene>
    <name evidence="5" type="ORF">Mam01_33170</name>
</gene>
<evidence type="ECO:0000313" key="5">
    <source>
        <dbReference type="EMBL" id="GIH33153.1"/>
    </source>
</evidence>
<evidence type="ECO:0000259" key="4">
    <source>
        <dbReference type="PROSITE" id="PS50932"/>
    </source>
</evidence>
<dbReference type="PANTHER" id="PTHR30146">
    <property type="entry name" value="LACI-RELATED TRANSCRIPTIONAL REPRESSOR"/>
    <property type="match status" value="1"/>
</dbReference>
<evidence type="ECO:0000313" key="6">
    <source>
        <dbReference type="Proteomes" id="UP000651728"/>
    </source>
</evidence>
<feature type="domain" description="HTH lacI-type" evidence="4">
    <location>
        <begin position="2"/>
        <end position="56"/>
    </location>
</feature>
<dbReference type="Pfam" id="PF00356">
    <property type="entry name" value="LacI"/>
    <property type="match status" value="1"/>
</dbReference>
<dbReference type="SMART" id="SM00354">
    <property type="entry name" value="HTH_LACI"/>
    <property type="match status" value="1"/>
</dbReference>
<dbReference type="InterPro" id="IPR010982">
    <property type="entry name" value="Lambda_DNA-bd_dom_sf"/>
</dbReference>
<dbReference type="Gene3D" id="1.10.260.40">
    <property type="entry name" value="lambda repressor-like DNA-binding domains"/>
    <property type="match status" value="1"/>
</dbReference>
<organism evidence="5 6">
    <name type="scientific">Microbispora amethystogenes</name>
    <dbReference type="NCBI Taxonomy" id="1427754"/>
    <lineage>
        <taxon>Bacteria</taxon>
        <taxon>Bacillati</taxon>
        <taxon>Actinomycetota</taxon>
        <taxon>Actinomycetes</taxon>
        <taxon>Streptosporangiales</taxon>
        <taxon>Streptosporangiaceae</taxon>
        <taxon>Microbispora</taxon>
    </lineage>
</organism>
<evidence type="ECO:0000256" key="2">
    <source>
        <dbReference type="ARBA" id="ARBA00023125"/>
    </source>
</evidence>
<proteinExistence type="predicted"/>
<dbReference type="PANTHER" id="PTHR30146:SF109">
    <property type="entry name" value="HTH-TYPE TRANSCRIPTIONAL REGULATOR GALS"/>
    <property type="match status" value="1"/>
</dbReference>
<comment type="caution">
    <text evidence="5">The sequence shown here is derived from an EMBL/GenBank/DDBJ whole genome shotgun (WGS) entry which is preliminary data.</text>
</comment>
<dbReference type="PROSITE" id="PS50932">
    <property type="entry name" value="HTH_LACI_2"/>
    <property type="match status" value="1"/>
</dbReference>
<keyword evidence="3" id="KW-0804">Transcription</keyword>
<evidence type="ECO:0000256" key="3">
    <source>
        <dbReference type="ARBA" id="ARBA00023163"/>
    </source>
</evidence>
<keyword evidence="1" id="KW-0805">Transcription regulation</keyword>
<evidence type="ECO:0000256" key="1">
    <source>
        <dbReference type="ARBA" id="ARBA00023015"/>
    </source>
</evidence>